<keyword evidence="2" id="KW-0378">Hydrolase</keyword>
<protein>
    <submittedName>
        <fullName evidence="3">Acyl-CoA thioesterase</fullName>
    </submittedName>
</protein>
<reference evidence="3" key="2">
    <citation type="journal article" date="2021" name="PeerJ">
        <title>Extensive microbial diversity within the chicken gut microbiome revealed by metagenomics and culture.</title>
        <authorList>
            <person name="Gilroy R."/>
            <person name="Ravi A."/>
            <person name="Getino M."/>
            <person name="Pursley I."/>
            <person name="Horton D.L."/>
            <person name="Alikhan N.F."/>
            <person name="Baker D."/>
            <person name="Gharbi K."/>
            <person name="Hall N."/>
            <person name="Watson M."/>
            <person name="Adriaenssens E.M."/>
            <person name="Foster-Nyarko E."/>
            <person name="Jarju S."/>
            <person name="Secka A."/>
            <person name="Antonio M."/>
            <person name="Oren A."/>
            <person name="Chaudhuri R.R."/>
            <person name="La Ragione R."/>
            <person name="Hildebrand F."/>
            <person name="Pallen M.J."/>
        </authorList>
    </citation>
    <scope>NUCLEOTIDE SEQUENCE</scope>
    <source>
        <strain evidence="3">CHK180-2868</strain>
    </source>
</reference>
<name>A0A9D1A4L5_9FIRM</name>
<dbReference type="AlphaFoldDB" id="A0A9D1A4L5"/>
<evidence type="ECO:0000256" key="1">
    <source>
        <dbReference type="ARBA" id="ARBA00005953"/>
    </source>
</evidence>
<dbReference type="SUPFAM" id="SSF54637">
    <property type="entry name" value="Thioesterase/thiol ester dehydrase-isomerase"/>
    <property type="match status" value="1"/>
</dbReference>
<dbReference type="PANTHER" id="PTHR31793:SF27">
    <property type="entry name" value="NOVEL THIOESTERASE SUPERFAMILY DOMAIN AND SAPOSIN A-TYPE DOMAIN CONTAINING PROTEIN (0610012H03RIK)"/>
    <property type="match status" value="1"/>
</dbReference>
<sequence>MRKPYEITAQYYETDQMGIVHHSNYIRWFESARIDAMDQMGVSYKKMEETGIISPVLTVQCSYKKMTHFGDQVLVEVKIRSYNSVRLVLSYQVRDKHTGEVKAEGETSHCFLDRAGRPVSLKRSAPDADAAFRRCAAEDGNEQRPA</sequence>
<comment type="caution">
    <text evidence="3">The sequence shown here is derived from an EMBL/GenBank/DDBJ whole genome shotgun (WGS) entry which is preliminary data.</text>
</comment>
<comment type="similarity">
    <text evidence="1">Belongs to the 4-hydroxybenzoyl-CoA thioesterase family.</text>
</comment>
<accession>A0A9D1A4L5</accession>
<dbReference type="Gene3D" id="3.10.129.10">
    <property type="entry name" value="Hotdog Thioesterase"/>
    <property type="match status" value="1"/>
</dbReference>
<proteinExistence type="inferred from homology"/>
<dbReference type="Pfam" id="PF13279">
    <property type="entry name" value="4HBT_2"/>
    <property type="match status" value="1"/>
</dbReference>
<dbReference type="EMBL" id="DVGC01000036">
    <property type="protein sequence ID" value="HIR05636.1"/>
    <property type="molecule type" value="Genomic_DNA"/>
</dbReference>
<evidence type="ECO:0000313" key="3">
    <source>
        <dbReference type="EMBL" id="HIR05636.1"/>
    </source>
</evidence>
<dbReference type="InterPro" id="IPR006684">
    <property type="entry name" value="YbgC/YbaW"/>
</dbReference>
<dbReference type="GO" id="GO:0047617">
    <property type="term" value="F:fatty acyl-CoA hydrolase activity"/>
    <property type="evidence" value="ECO:0007669"/>
    <property type="project" value="TreeGrafter"/>
</dbReference>
<dbReference type="NCBIfam" id="TIGR00051">
    <property type="entry name" value="YbgC/FadM family acyl-CoA thioesterase"/>
    <property type="match status" value="1"/>
</dbReference>
<dbReference type="CDD" id="cd00586">
    <property type="entry name" value="4HBT"/>
    <property type="match status" value="1"/>
</dbReference>
<dbReference type="Proteomes" id="UP000824250">
    <property type="component" value="Unassembled WGS sequence"/>
</dbReference>
<dbReference type="PANTHER" id="PTHR31793">
    <property type="entry name" value="4-HYDROXYBENZOYL-COA THIOESTERASE FAMILY MEMBER"/>
    <property type="match status" value="1"/>
</dbReference>
<dbReference type="InterPro" id="IPR029069">
    <property type="entry name" value="HotDog_dom_sf"/>
</dbReference>
<dbReference type="InterPro" id="IPR050563">
    <property type="entry name" value="4-hydroxybenzoyl-CoA_TE"/>
</dbReference>
<organism evidence="3 4">
    <name type="scientific">Candidatus Copromonas faecavium</name>
    <name type="common">nom. illeg.</name>
    <dbReference type="NCBI Taxonomy" id="2840740"/>
    <lineage>
        <taxon>Bacteria</taxon>
        <taxon>Bacillati</taxon>
        <taxon>Bacillota</taxon>
        <taxon>Clostridia</taxon>
        <taxon>Lachnospirales</taxon>
        <taxon>Lachnospiraceae</taxon>
        <taxon>Candidatus Copromonas (nom. illeg.)</taxon>
    </lineage>
</organism>
<gene>
    <name evidence="3" type="ORF">IAB28_06685</name>
</gene>
<reference evidence="3" key="1">
    <citation type="submission" date="2020-10" db="EMBL/GenBank/DDBJ databases">
        <authorList>
            <person name="Gilroy R."/>
        </authorList>
    </citation>
    <scope>NUCLEOTIDE SEQUENCE</scope>
    <source>
        <strain evidence="3">CHK180-2868</strain>
    </source>
</reference>
<evidence type="ECO:0000256" key="2">
    <source>
        <dbReference type="ARBA" id="ARBA00022801"/>
    </source>
</evidence>
<evidence type="ECO:0000313" key="4">
    <source>
        <dbReference type="Proteomes" id="UP000824250"/>
    </source>
</evidence>